<dbReference type="Pfam" id="PF00583">
    <property type="entry name" value="Acetyltransf_1"/>
    <property type="match status" value="1"/>
</dbReference>
<dbReference type="RefSeq" id="WP_035664453.1">
    <property type="nucleotide sequence ID" value="NZ_BAUV01000015.1"/>
</dbReference>
<dbReference type="OrthoDB" id="9812289at2"/>
<comment type="caution">
    <text evidence="2">The sequence shown here is derived from an EMBL/GenBank/DDBJ whole genome shotgun (WGS) entry which is preliminary data.</text>
</comment>
<evidence type="ECO:0000313" key="2">
    <source>
        <dbReference type="EMBL" id="GAE35166.1"/>
    </source>
</evidence>
<dbReference type="STRING" id="1236973.JCM9157_2262"/>
<dbReference type="Proteomes" id="UP000018896">
    <property type="component" value="Unassembled WGS sequence"/>
</dbReference>
<accession>W4QSU1</accession>
<dbReference type="InterPro" id="IPR016181">
    <property type="entry name" value="Acyl_CoA_acyltransferase"/>
</dbReference>
<dbReference type="eggNOG" id="COG3153">
    <property type="taxonomic scope" value="Bacteria"/>
</dbReference>
<dbReference type="PROSITE" id="PS51186">
    <property type="entry name" value="GNAT"/>
    <property type="match status" value="1"/>
</dbReference>
<dbReference type="CDD" id="cd04301">
    <property type="entry name" value="NAT_SF"/>
    <property type="match status" value="1"/>
</dbReference>
<dbReference type="Gene3D" id="3.40.630.30">
    <property type="match status" value="1"/>
</dbReference>
<sequence>MTVIYQSYIGIPEPEVLKGIADLHHRIFNQSENFLLKIQTKPELLFFVAIDPEQRVIGFKVGYAVNNSCFYSWLGGVDEHYRSAGIGSTLMLKQHAYLKENGYKTVQTKTMNKWRNMLILNIKLGFNVVSTYTDEKGLHKIILEKSL</sequence>
<reference evidence="2 3" key="1">
    <citation type="journal article" date="2014" name="Genome Announc.">
        <title>Draft Genome Sequences of Three Alkaliphilic Bacillus Strains, Bacillus wakoensis JCM 9140T, Bacillus akibai JCM 9157T, and Bacillus hemicellulosilyticus JCM 9152T.</title>
        <authorList>
            <person name="Yuki M."/>
            <person name="Oshima K."/>
            <person name="Suda W."/>
            <person name="Oshida Y."/>
            <person name="Kitamura K."/>
            <person name="Iida T."/>
            <person name="Hattori M."/>
            <person name="Ohkuma M."/>
        </authorList>
    </citation>
    <scope>NUCLEOTIDE SEQUENCE [LARGE SCALE GENOMIC DNA]</scope>
    <source>
        <strain evidence="2 3">JCM 9157</strain>
    </source>
</reference>
<keyword evidence="3" id="KW-1185">Reference proteome</keyword>
<evidence type="ECO:0000259" key="1">
    <source>
        <dbReference type="PROSITE" id="PS51186"/>
    </source>
</evidence>
<keyword evidence="2" id="KW-0808">Transferase</keyword>
<protein>
    <submittedName>
        <fullName evidence="2">Acetyltransferase</fullName>
    </submittedName>
</protein>
<dbReference type="GO" id="GO:0016747">
    <property type="term" value="F:acyltransferase activity, transferring groups other than amino-acyl groups"/>
    <property type="evidence" value="ECO:0007669"/>
    <property type="project" value="InterPro"/>
</dbReference>
<name>W4QSU1_HALA3</name>
<dbReference type="AlphaFoldDB" id="W4QSU1"/>
<gene>
    <name evidence="2" type="ORF">JCM9157_2262</name>
</gene>
<dbReference type="SUPFAM" id="SSF55729">
    <property type="entry name" value="Acyl-CoA N-acyltransferases (Nat)"/>
    <property type="match status" value="1"/>
</dbReference>
<dbReference type="EMBL" id="BAUV01000015">
    <property type="protein sequence ID" value="GAE35166.1"/>
    <property type="molecule type" value="Genomic_DNA"/>
</dbReference>
<evidence type="ECO:0000313" key="3">
    <source>
        <dbReference type="Proteomes" id="UP000018896"/>
    </source>
</evidence>
<dbReference type="InterPro" id="IPR000182">
    <property type="entry name" value="GNAT_dom"/>
</dbReference>
<feature type="domain" description="N-acetyltransferase" evidence="1">
    <location>
        <begin position="7"/>
        <end position="147"/>
    </location>
</feature>
<organism evidence="2 3">
    <name type="scientific">Halalkalibacter akibai (strain ATCC 43226 / DSM 21942 / CIP 109018 / JCM 9157 / 1139)</name>
    <name type="common">Bacillus akibai</name>
    <dbReference type="NCBI Taxonomy" id="1236973"/>
    <lineage>
        <taxon>Bacteria</taxon>
        <taxon>Bacillati</taxon>
        <taxon>Bacillota</taxon>
        <taxon>Bacilli</taxon>
        <taxon>Bacillales</taxon>
        <taxon>Bacillaceae</taxon>
        <taxon>Halalkalibacter</taxon>
    </lineage>
</organism>
<proteinExistence type="predicted"/>